<evidence type="ECO:0000313" key="4">
    <source>
        <dbReference type="Proteomes" id="UP000756346"/>
    </source>
</evidence>
<dbReference type="InterPro" id="IPR001509">
    <property type="entry name" value="Epimerase_deHydtase"/>
</dbReference>
<proteinExistence type="predicted"/>
<keyword evidence="4" id="KW-1185">Reference proteome</keyword>
<dbReference type="Gene3D" id="3.40.50.720">
    <property type="entry name" value="NAD(P)-binding Rossmann-like Domain"/>
    <property type="match status" value="2"/>
</dbReference>
<dbReference type="EMBL" id="JAGTJQ010000002">
    <property type="protein sequence ID" value="KAH7038371.1"/>
    <property type="molecule type" value="Genomic_DNA"/>
</dbReference>
<organism evidence="3 4">
    <name type="scientific">Microdochium trichocladiopsis</name>
    <dbReference type="NCBI Taxonomy" id="1682393"/>
    <lineage>
        <taxon>Eukaryota</taxon>
        <taxon>Fungi</taxon>
        <taxon>Dikarya</taxon>
        <taxon>Ascomycota</taxon>
        <taxon>Pezizomycotina</taxon>
        <taxon>Sordariomycetes</taxon>
        <taxon>Xylariomycetidae</taxon>
        <taxon>Xylariales</taxon>
        <taxon>Microdochiaceae</taxon>
        <taxon>Microdochium</taxon>
    </lineage>
</organism>
<dbReference type="GeneID" id="70182503"/>
<name>A0A9P8YCR5_9PEZI</name>
<gene>
    <name evidence="3" type="ORF">B0I36DRAFT_316067</name>
</gene>
<feature type="region of interest" description="Disordered" evidence="1">
    <location>
        <begin position="162"/>
        <end position="186"/>
    </location>
</feature>
<dbReference type="OrthoDB" id="2130169at2759"/>
<dbReference type="InterPro" id="IPR051783">
    <property type="entry name" value="NAD(P)-dependent_oxidoreduct"/>
</dbReference>
<dbReference type="InterPro" id="IPR036291">
    <property type="entry name" value="NAD(P)-bd_dom_sf"/>
</dbReference>
<dbReference type="PANTHER" id="PTHR48079:SF6">
    <property type="entry name" value="NAD(P)-BINDING DOMAIN-CONTAINING PROTEIN-RELATED"/>
    <property type="match status" value="1"/>
</dbReference>
<dbReference type="Proteomes" id="UP000756346">
    <property type="component" value="Unassembled WGS sequence"/>
</dbReference>
<protein>
    <recommendedName>
        <fullName evidence="2">NAD-dependent epimerase/dehydratase domain-containing protein</fullName>
    </recommendedName>
</protein>
<feature type="domain" description="NAD-dependent epimerase/dehydratase" evidence="2">
    <location>
        <begin position="5"/>
        <end position="86"/>
    </location>
</feature>
<reference evidence="3" key="1">
    <citation type="journal article" date="2021" name="Nat. Commun.">
        <title>Genetic determinants of endophytism in the Arabidopsis root mycobiome.</title>
        <authorList>
            <person name="Mesny F."/>
            <person name="Miyauchi S."/>
            <person name="Thiergart T."/>
            <person name="Pickel B."/>
            <person name="Atanasova L."/>
            <person name="Karlsson M."/>
            <person name="Huettel B."/>
            <person name="Barry K.W."/>
            <person name="Haridas S."/>
            <person name="Chen C."/>
            <person name="Bauer D."/>
            <person name="Andreopoulos W."/>
            <person name="Pangilinan J."/>
            <person name="LaButti K."/>
            <person name="Riley R."/>
            <person name="Lipzen A."/>
            <person name="Clum A."/>
            <person name="Drula E."/>
            <person name="Henrissat B."/>
            <person name="Kohler A."/>
            <person name="Grigoriev I.V."/>
            <person name="Martin F.M."/>
            <person name="Hacquard S."/>
        </authorList>
    </citation>
    <scope>NUCLEOTIDE SEQUENCE</scope>
    <source>
        <strain evidence="3">MPI-CAGE-CH-0230</strain>
    </source>
</reference>
<dbReference type="PANTHER" id="PTHR48079">
    <property type="entry name" value="PROTEIN YEEZ"/>
    <property type="match status" value="1"/>
</dbReference>
<dbReference type="RefSeq" id="XP_046017492.1">
    <property type="nucleotide sequence ID" value="XM_046152957.1"/>
</dbReference>
<accession>A0A9P8YCR5</accession>
<dbReference type="Pfam" id="PF01370">
    <property type="entry name" value="Epimerase"/>
    <property type="match status" value="1"/>
</dbReference>
<dbReference type="GO" id="GO:0004029">
    <property type="term" value="F:aldehyde dehydrogenase (NAD+) activity"/>
    <property type="evidence" value="ECO:0007669"/>
    <property type="project" value="TreeGrafter"/>
</dbReference>
<evidence type="ECO:0000259" key="2">
    <source>
        <dbReference type="Pfam" id="PF01370"/>
    </source>
</evidence>
<dbReference type="SUPFAM" id="SSF51735">
    <property type="entry name" value="NAD(P)-binding Rossmann-fold domains"/>
    <property type="match status" value="1"/>
</dbReference>
<comment type="caution">
    <text evidence="3">The sequence shown here is derived from an EMBL/GenBank/DDBJ whole genome shotgun (WGS) entry which is preliminary data.</text>
</comment>
<sequence length="375" mass="39925">MQIKVLLTGATGFVGGDFLYALHHEEAALATQLEITALVRDEAKGQLITQAFPAVKIVVGDMKDAAFTSRLASAADIVMHLAAAANFASIEAVHHGLQQPRGSRKAFHIQVGGASFFAADEIAARATLGSAPASDKLVFDDLDGVPEIRRFVRAHPERRAENYILDETHKGSSSSSSSAEPNNDSGINTAFVVGPLIYGRGRGPVNQRSLQIPELARIALETGKVLKVGAGDNVWATVHVADLSDVFVRLLKRAVDVLSGRDGDQATAEGGAVWGPDAVYLAHVDEVKMGDVAELVAAALAAKQAKVQIAHITPDEADKLAAYGSIMWGTNVRATGRRATELLGWQPRYKDDIAEEVQRVVDEEVERIANVVATA</sequence>
<evidence type="ECO:0000313" key="3">
    <source>
        <dbReference type="EMBL" id="KAH7038371.1"/>
    </source>
</evidence>
<dbReference type="AlphaFoldDB" id="A0A9P8YCR5"/>
<dbReference type="GO" id="GO:0005737">
    <property type="term" value="C:cytoplasm"/>
    <property type="evidence" value="ECO:0007669"/>
    <property type="project" value="TreeGrafter"/>
</dbReference>
<evidence type="ECO:0000256" key="1">
    <source>
        <dbReference type="SAM" id="MobiDB-lite"/>
    </source>
</evidence>